<dbReference type="Proteomes" id="UP001177260">
    <property type="component" value="Unassembled WGS sequence"/>
</dbReference>
<proteinExistence type="predicted"/>
<sequence>MCQLIVFWHTCSHLILTSLKCPFDGCTTHEEETTTTALVDYPCYLCKQGPDHPQWERISRVRSAILTVEHMECILDVSCYDNDFLARVAGFYARGDHKRWGQPGEDKAKYTQKDYCIESLELEVALAAREEMSVPISPGLMFDLEFALAKRFDLENLKTLFWPLKGWREPGSAFYSASTMLGLMPAVGEQGVLKMTACDGEEIYGCQFVPQFVGAGSMLADSSGASPSATSLSLCQTNNTWNTSFPETAFSPDTQNHLPACCDGVPDWIQWQDNSHLPISVSEAQGPLISDKLFGLDAYGLNGTILPDLCSAVQMIDMGTPMPTGAVMQDPAESYQMAEATTATATAHSNLTYPVPANGVNVSYAAGDPFDNSLTAPLGCDIPPFGHGYTTPVLQSRPMSSNTSTRMSPMSPQRCLTGQQQEQDQPISTQNPFGYGSSHQFLSALIPMYHAQAQVQAQTPTCQALPVPLSQQPQAQLDHQTQPSIPTPSPKKPITRKPRLSGSNLFRSHGPPNERYLKPAPYCPDTPVNQIYDWYRYGYK</sequence>
<accession>A0ACC3AMU0</accession>
<comment type="caution">
    <text evidence="1">The sequence shown here is derived from an EMBL/GenBank/DDBJ whole genome shotgun (WGS) entry which is preliminary data.</text>
</comment>
<protein>
    <submittedName>
        <fullName evidence="1">Uncharacterized protein</fullName>
    </submittedName>
</protein>
<name>A0ACC3AMU0_9EURO</name>
<dbReference type="EMBL" id="JAOPJF010000130">
    <property type="protein sequence ID" value="KAK1138774.1"/>
    <property type="molecule type" value="Genomic_DNA"/>
</dbReference>
<evidence type="ECO:0000313" key="1">
    <source>
        <dbReference type="EMBL" id="KAK1138774.1"/>
    </source>
</evidence>
<evidence type="ECO:0000313" key="2">
    <source>
        <dbReference type="Proteomes" id="UP001177260"/>
    </source>
</evidence>
<keyword evidence="2" id="KW-1185">Reference proteome</keyword>
<gene>
    <name evidence="1" type="ORF">N8T08_002005</name>
</gene>
<reference evidence="1 2" key="1">
    <citation type="journal article" date="2023" name="ACS Omega">
        <title>Identification of the Neoaspergillic Acid Biosynthesis Gene Cluster by Establishing an In Vitro CRISPR-Ribonucleoprotein Genetic System in Aspergillus melleus.</title>
        <authorList>
            <person name="Yuan B."/>
            <person name="Grau M.F."/>
            <person name="Murata R.M."/>
            <person name="Torok T."/>
            <person name="Venkateswaran K."/>
            <person name="Stajich J.E."/>
            <person name="Wang C.C.C."/>
        </authorList>
    </citation>
    <scope>NUCLEOTIDE SEQUENCE [LARGE SCALE GENOMIC DNA]</scope>
    <source>
        <strain evidence="1 2">IMV 1140</strain>
    </source>
</reference>
<organism evidence="1 2">
    <name type="scientific">Aspergillus melleus</name>
    <dbReference type="NCBI Taxonomy" id="138277"/>
    <lineage>
        <taxon>Eukaryota</taxon>
        <taxon>Fungi</taxon>
        <taxon>Dikarya</taxon>
        <taxon>Ascomycota</taxon>
        <taxon>Pezizomycotina</taxon>
        <taxon>Eurotiomycetes</taxon>
        <taxon>Eurotiomycetidae</taxon>
        <taxon>Eurotiales</taxon>
        <taxon>Aspergillaceae</taxon>
        <taxon>Aspergillus</taxon>
        <taxon>Aspergillus subgen. Circumdati</taxon>
    </lineage>
</organism>